<gene>
    <name evidence="2" type="ORF">EG68_10421</name>
</gene>
<evidence type="ECO:0000313" key="3">
    <source>
        <dbReference type="Proteomes" id="UP000822476"/>
    </source>
</evidence>
<organism evidence="2 3">
    <name type="scientific">Paragonimus skrjabini miyazakii</name>
    <dbReference type="NCBI Taxonomy" id="59628"/>
    <lineage>
        <taxon>Eukaryota</taxon>
        <taxon>Metazoa</taxon>
        <taxon>Spiralia</taxon>
        <taxon>Lophotrochozoa</taxon>
        <taxon>Platyhelminthes</taxon>
        <taxon>Trematoda</taxon>
        <taxon>Digenea</taxon>
        <taxon>Plagiorchiida</taxon>
        <taxon>Troglotremata</taxon>
        <taxon>Troglotrematidae</taxon>
        <taxon>Paragonimus</taxon>
    </lineage>
</organism>
<sequence length="241" mass="26951">MFAVVRFVEDNSVAVVSTAWFVNEKTVRWPGSRNLSAYHKLLLAHEALPPNTPQYSVIDVARTYSYIDARAVKRETVEQSSGATSDCTSKLTTFNTRYTERKRRLQALETQTTRSSPPTTSSKPAVMPAMFRSPARTQKKLDEREAELANSQVYDVVLKSLCRMGGTDVADTIRRMMSFLIHNDLAVLMNWSGVCNKWATCDLLSMELVQGNFSSQSSLSYVLQMPSLASRGKPTFLAQSC</sequence>
<dbReference type="AlphaFoldDB" id="A0A8S9YRK0"/>
<protein>
    <recommendedName>
        <fullName evidence="4">DUF4806 domain-containing protein</fullName>
    </recommendedName>
</protein>
<dbReference type="EMBL" id="JTDE01006753">
    <property type="protein sequence ID" value="KAF7241980.1"/>
    <property type="molecule type" value="Genomic_DNA"/>
</dbReference>
<comment type="caution">
    <text evidence="2">The sequence shown here is derived from an EMBL/GenBank/DDBJ whole genome shotgun (WGS) entry which is preliminary data.</text>
</comment>
<reference evidence="2" key="1">
    <citation type="submission" date="2019-07" db="EMBL/GenBank/DDBJ databases">
        <title>Annotation for the trematode Paragonimus miyazaki's.</title>
        <authorList>
            <person name="Choi Y.-J."/>
        </authorList>
    </citation>
    <scope>NUCLEOTIDE SEQUENCE</scope>
    <source>
        <strain evidence="2">Japan</strain>
    </source>
</reference>
<proteinExistence type="predicted"/>
<name>A0A8S9YRK0_9TREM</name>
<feature type="region of interest" description="Disordered" evidence="1">
    <location>
        <begin position="106"/>
        <end position="126"/>
    </location>
</feature>
<evidence type="ECO:0000256" key="1">
    <source>
        <dbReference type="SAM" id="MobiDB-lite"/>
    </source>
</evidence>
<dbReference type="OrthoDB" id="6159834at2759"/>
<evidence type="ECO:0000313" key="2">
    <source>
        <dbReference type="EMBL" id="KAF7241980.1"/>
    </source>
</evidence>
<accession>A0A8S9YRK0</accession>
<feature type="compositionally biased region" description="Low complexity" evidence="1">
    <location>
        <begin position="112"/>
        <end position="122"/>
    </location>
</feature>
<dbReference type="Proteomes" id="UP000822476">
    <property type="component" value="Unassembled WGS sequence"/>
</dbReference>
<keyword evidence="3" id="KW-1185">Reference proteome</keyword>
<evidence type="ECO:0008006" key="4">
    <source>
        <dbReference type="Google" id="ProtNLM"/>
    </source>
</evidence>